<evidence type="ECO:0000313" key="2">
    <source>
        <dbReference type="EMBL" id="CCH28290.1"/>
    </source>
</evidence>
<keyword evidence="3" id="KW-1185">Reference proteome</keyword>
<dbReference type="HOGENOM" id="CLU_1685323_0_0_11"/>
<protein>
    <submittedName>
        <fullName evidence="2">Putative secreted protein</fullName>
    </submittedName>
</protein>
<gene>
    <name evidence="2" type="ordered locus">BN6_09610</name>
</gene>
<feature type="region of interest" description="Disordered" evidence="1">
    <location>
        <begin position="128"/>
        <end position="156"/>
    </location>
</feature>
<sequence>MSSVVAVVLLLVAGFAAFAGISWWQRSSPETPAFARHRPSVPNAELLVDRNAGFFTDRGFLFRKRHFFVATGCPPVRIADYPSLDVRRREQPVRIARVGLRSWWWFEEGFYRESAGYRDDAVRQLVRDQERREQAKRDRERLMSDVDANLRKRDQG</sequence>
<evidence type="ECO:0000313" key="3">
    <source>
        <dbReference type="Proteomes" id="UP000006281"/>
    </source>
</evidence>
<dbReference type="eggNOG" id="COG1403">
    <property type="taxonomic scope" value="Bacteria"/>
</dbReference>
<dbReference type="EMBL" id="HE804045">
    <property type="protein sequence ID" value="CCH28290.1"/>
    <property type="molecule type" value="Genomic_DNA"/>
</dbReference>
<proteinExistence type="predicted"/>
<dbReference type="KEGG" id="sesp:BN6_09610"/>
<evidence type="ECO:0000256" key="1">
    <source>
        <dbReference type="SAM" id="MobiDB-lite"/>
    </source>
</evidence>
<organism evidence="2 3">
    <name type="scientific">Saccharothrix espanaensis (strain ATCC 51144 / DSM 44229 / JCM 9112 / NBRC 15066 / NRRL 15764)</name>
    <dbReference type="NCBI Taxonomy" id="1179773"/>
    <lineage>
        <taxon>Bacteria</taxon>
        <taxon>Bacillati</taxon>
        <taxon>Actinomycetota</taxon>
        <taxon>Actinomycetes</taxon>
        <taxon>Pseudonocardiales</taxon>
        <taxon>Pseudonocardiaceae</taxon>
        <taxon>Saccharothrix</taxon>
    </lineage>
</organism>
<reference evidence="2 3" key="1">
    <citation type="journal article" date="2012" name="BMC Genomics">
        <title>Complete genome sequence of Saccharothrix espanaensis DSM 44229T and comparison to the other completely sequenced Pseudonocardiaceae.</title>
        <authorList>
            <person name="Strobel T."/>
            <person name="Al-Dilaimi A."/>
            <person name="Blom J."/>
            <person name="Gessner A."/>
            <person name="Kalinowski J."/>
            <person name="Luzhetska M."/>
            <person name="Puhler A."/>
            <person name="Szczepanowski R."/>
            <person name="Bechthold A."/>
            <person name="Ruckert C."/>
        </authorList>
    </citation>
    <scope>NUCLEOTIDE SEQUENCE [LARGE SCALE GENOMIC DNA]</scope>
    <source>
        <strain evidence="3">ATCC 51144 / DSM 44229 / JCM 9112 / NBRC 15066 / NRRL 15764</strain>
    </source>
</reference>
<dbReference type="PATRIC" id="fig|1179773.3.peg.965"/>
<name>K0JP63_SACES</name>
<accession>K0JP63</accession>
<dbReference type="AlphaFoldDB" id="K0JP63"/>
<dbReference type="Proteomes" id="UP000006281">
    <property type="component" value="Chromosome"/>
</dbReference>
<dbReference type="STRING" id="1179773.BN6_09610"/>